<dbReference type="InterPro" id="IPR011032">
    <property type="entry name" value="GroES-like_sf"/>
</dbReference>
<feature type="domain" description="Enoyl reductase (ER)" evidence="1">
    <location>
        <begin position="13"/>
        <end position="328"/>
    </location>
</feature>
<dbReference type="Gene3D" id="3.90.180.10">
    <property type="entry name" value="Medium-chain alcohol dehydrogenases, catalytic domain"/>
    <property type="match status" value="1"/>
</dbReference>
<sequence>MSIGRFPAFMYTNDPEAPRREVVEIGLEDLSTDGVLIEVEWSSVNYKDGLATSPKGKVARISPLIPGVDLAGTVVDSGDSRFAVGQKVIAHAYDIGVAHHGGYARYARIPTDWVLELPEGLTTRDAMVIGTGGFTSAESVMALLDRGLRPADGPVLVTGATGGVGSMAITMLAALGFEVVASSGKKEAEDYLRSLGAARVIDRAELSVEDPKPLGAMTFAGAVDCVGGVTLANVLKRLNYGAAVAASGLTGGAGLTTTVMPFILRGVALLGIDSVQLPMAQRVEVWRRLASDLRPAGIDRIGHEIGLNQLDAVLTAILKGEVTGRYVVSPTVA</sequence>
<dbReference type="Gene3D" id="3.40.50.720">
    <property type="entry name" value="NAD(P)-binding Rossmann-like Domain"/>
    <property type="match status" value="1"/>
</dbReference>
<dbReference type="SUPFAM" id="SSF51735">
    <property type="entry name" value="NAD(P)-binding Rossmann-fold domains"/>
    <property type="match status" value="1"/>
</dbReference>
<dbReference type="AlphaFoldDB" id="A0A6J6E384"/>
<dbReference type="NCBIfam" id="TIGR02823">
    <property type="entry name" value="oxido_YhdH"/>
    <property type="match status" value="1"/>
</dbReference>
<dbReference type="InterPro" id="IPR014188">
    <property type="entry name" value="Acrylyl-CoA_reductase_AcuI"/>
</dbReference>
<dbReference type="InterPro" id="IPR020843">
    <property type="entry name" value="ER"/>
</dbReference>
<dbReference type="PANTHER" id="PTHR43677:SF1">
    <property type="entry name" value="ACRYLYL-COA REDUCTASE ACUI-RELATED"/>
    <property type="match status" value="1"/>
</dbReference>
<dbReference type="Pfam" id="PF08240">
    <property type="entry name" value="ADH_N"/>
    <property type="match status" value="1"/>
</dbReference>
<dbReference type="InterPro" id="IPR013149">
    <property type="entry name" value="ADH-like_C"/>
</dbReference>
<name>A0A6J6E384_9ZZZZ</name>
<dbReference type="InterPro" id="IPR051397">
    <property type="entry name" value="Zn-ADH-like_protein"/>
</dbReference>
<accession>A0A6J6E384</accession>
<dbReference type="SMART" id="SM00829">
    <property type="entry name" value="PKS_ER"/>
    <property type="match status" value="1"/>
</dbReference>
<organism evidence="2">
    <name type="scientific">freshwater metagenome</name>
    <dbReference type="NCBI Taxonomy" id="449393"/>
    <lineage>
        <taxon>unclassified sequences</taxon>
        <taxon>metagenomes</taxon>
        <taxon>ecological metagenomes</taxon>
    </lineage>
</organism>
<dbReference type="CDD" id="cd05280">
    <property type="entry name" value="MDR_yhdh_yhfp"/>
    <property type="match status" value="1"/>
</dbReference>
<dbReference type="EMBL" id="CAEZTS010000020">
    <property type="protein sequence ID" value="CAB4570822.1"/>
    <property type="molecule type" value="Genomic_DNA"/>
</dbReference>
<evidence type="ECO:0000259" key="1">
    <source>
        <dbReference type="SMART" id="SM00829"/>
    </source>
</evidence>
<proteinExistence type="predicted"/>
<dbReference type="PANTHER" id="PTHR43677">
    <property type="entry name" value="SHORT-CHAIN DEHYDROGENASE/REDUCTASE"/>
    <property type="match status" value="1"/>
</dbReference>
<reference evidence="2" key="1">
    <citation type="submission" date="2020-05" db="EMBL/GenBank/DDBJ databases">
        <authorList>
            <person name="Chiriac C."/>
            <person name="Salcher M."/>
            <person name="Ghai R."/>
            <person name="Kavagutti S V."/>
        </authorList>
    </citation>
    <scope>NUCLEOTIDE SEQUENCE</scope>
</reference>
<dbReference type="SUPFAM" id="SSF50129">
    <property type="entry name" value="GroES-like"/>
    <property type="match status" value="1"/>
</dbReference>
<gene>
    <name evidence="2" type="ORF">UFOPK1722_00363</name>
</gene>
<dbReference type="Pfam" id="PF00107">
    <property type="entry name" value="ADH_zinc_N"/>
    <property type="match status" value="1"/>
</dbReference>
<protein>
    <submittedName>
        <fullName evidence="2">Unannotated protein</fullName>
    </submittedName>
</protein>
<evidence type="ECO:0000313" key="2">
    <source>
        <dbReference type="EMBL" id="CAB4570822.1"/>
    </source>
</evidence>
<dbReference type="GO" id="GO:0043957">
    <property type="term" value="F:acryloyl-CoA reductase (NADPH) activity"/>
    <property type="evidence" value="ECO:0007669"/>
    <property type="project" value="TreeGrafter"/>
</dbReference>
<dbReference type="InterPro" id="IPR036291">
    <property type="entry name" value="NAD(P)-bd_dom_sf"/>
</dbReference>
<dbReference type="InterPro" id="IPR013154">
    <property type="entry name" value="ADH-like_N"/>
</dbReference>